<name>A0A097AQW0_THEKI</name>
<dbReference type="GO" id="GO:0030313">
    <property type="term" value="C:cell envelope"/>
    <property type="evidence" value="ECO:0007669"/>
    <property type="project" value="UniProtKB-SubCell"/>
</dbReference>
<comment type="similarity">
    <text evidence="2">Belongs to the bacterial solute-binding protein 5 family.</text>
</comment>
<dbReference type="GO" id="GO:0043190">
    <property type="term" value="C:ATP-binding cassette (ABC) transporter complex"/>
    <property type="evidence" value="ECO:0007669"/>
    <property type="project" value="InterPro"/>
</dbReference>
<dbReference type="Gene3D" id="3.10.105.10">
    <property type="entry name" value="Dipeptide-binding Protein, Domain 3"/>
    <property type="match status" value="1"/>
</dbReference>
<organism evidence="7 8">
    <name type="scientific">Thermoanaerobacter kivui</name>
    <name type="common">Acetogenium kivui</name>
    <dbReference type="NCBI Taxonomy" id="2325"/>
    <lineage>
        <taxon>Bacteria</taxon>
        <taxon>Bacillati</taxon>
        <taxon>Bacillota</taxon>
        <taxon>Clostridia</taxon>
        <taxon>Thermoanaerobacterales</taxon>
        <taxon>Thermoanaerobacteraceae</taxon>
        <taxon>Thermoanaerobacter</taxon>
    </lineage>
</organism>
<keyword evidence="5" id="KW-0812">Transmembrane</keyword>
<evidence type="ECO:0000256" key="4">
    <source>
        <dbReference type="ARBA" id="ARBA00022729"/>
    </source>
</evidence>
<reference evidence="8" key="1">
    <citation type="journal article" date="2015" name="Genome Announc.">
        <title>Whole-Genome Sequences of 80 Environmental and Clinical Isolates of Burkholderia pseudomallei.</title>
        <authorList>
            <person name="Johnson S.L."/>
            <person name="Baker A.L."/>
            <person name="Chain P.S."/>
            <person name="Currie B.J."/>
            <person name="Daligault H.E."/>
            <person name="Davenport K.W."/>
            <person name="Davis C.B."/>
            <person name="Inglis T.J."/>
            <person name="Kaestli M."/>
            <person name="Koren S."/>
            <person name="Mayo M."/>
            <person name="Merritt A.J."/>
            <person name="Price E.P."/>
            <person name="Sarovich D.S."/>
            <person name="Warner J."/>
            <person name="Rosovitz M.J."/>
        </authorList>
    </citation>
    <scope>NUCLEOTIDE SEQUENCE [LARGE SCALE GENOMIC DNA]</scope>
    <source>
        <strain evidence="8">DSM 2030</strain>
    </source>
</reference>
<dbReference type="PANTHER" id="PTHR30290:SF10">
    <property type="entry name" value="PERIPLASMIC OLIGOPEPTIDE-BINDING PROTEIN-RELATED"/>
    <property type="match status" value="1"/>
</dbReference>
<comment type="subcellular location">
    <subcellularLocation>
        <location evidence="1">Cell envelope</location>
    </subcellularLocation>
</comment>
<dbReference type="SUPFAM" id="SSF53850">
    <property type="entry name" value="Periplasmic binding protein-like II"/>
    <property type="match status" value="1"/>
</dbReference>
<dbReference type="Gene3D" id="3.40.190.10">
    <property type="entry name" value="Periplasmic binding protein-like II"/>
    <property type="match status" value="1"/>
</dbReference>
<evidence type="ECO:0000256" key="1">
    <source>
        <dbReference type="ARBA" id="ARBA00004196"/>
    </source>
</evidence>
<feature type="transmembrane region" description="Helical" evidence="5">
    <location>
        <begin position="24"/>
        <end position="45"/>
    </location>
</feature>
<dbReference type="AlphaFoldDB" id="A0A097AQW0"/>
<keyword evidence="4" id="KW-0732">Signal</keyword>
<dbReference type="PIRSF" id="PIRSF002741">
    <property type="entry name" value="MppA"/>
    <property type="match status" value="1"/>
</dbReference>
<evidence type="ECO:0000256" key="2">
    <source>
        <dbReference type="ARBA" id="ARBA00005695"/>
    </source>
</evidence>
<evidence type="ECO:0000313" key="7">
    <source>
        <dbReference type="EMBL" id="AIS52205.1"/>
    </source>
</evidence>
<dbReference type="RefSeq" id="WP_084574187.1">
    <property type="nucleotide sequence ID" value="NZ_CP009170.1"/>
</dbReference>
<keyword evidence="3" id="KW-0813">Transport</keyword>
<dbReference type="InterPro" id="IPR039424">
    <property type="entry name" value="SBP_5"/>
</dbReference>
<dbReference type="HOGENOM" id="CLU_017028_7_5_9"/>
<evidence type="ECO:0000259" key="6">
    <source>
        <dbReference type="Pfam" id="PF00496"/>
    </source>
</evidence>
<proteinExistence type="inferred from homology"/>
<dbReference type="Proteomes" id="UP000029669">
    <property type="component" value="Chromosome"/>
</dbReference>
<dbReference type="OrthoDB" id="9772924at2"/>
<dbReference type="PANTHER" id="PTHR30290">
    <property type="entry name" value="PERIPLASMIC BINDING COMPONENT OF ABC TRANSPORTER"/>
    <property type="match status" value="1"/>
</dbReference>
<dbReference type="Pfam" id="PF00496">
    <property type="entry name" value="SBP_bac_5"/>
    <property type="match status" value="1"/>
</dbReference>
<keyword evidence="8" id="KW-1185">Reference proteome</keyword>
<dbReference type="GO" id="GO:0015833">
    <property type="term" value="P:peptide transport"/>
    <property type="evidence" value="ECO:0007669"/>
    <property type="project" value="TreeGrafter"/>
</dbReference>
<evidence type="ECO:0000256" key="3">
    <source>
        <dbReference type="ARBA" id="ARBA00022448"/>
    </source>
</evidence>
<protein>
    <submittedName>
        <fullName evidence="7">Peptide/nickel transport system substrate-binding protein</fullName>
    </submittedName>
</protein>
<dbReference type="STRING" id="2325.TKV_c10290"/>
<dbReference type="EMBL" id="CP009170">
    <property type="protein sequence ID" value="AIS52205.1"/>
    <property type="molecule type" value="Genomic_DNA"/>
</dbReference>
<evidence type="ECO:0000256" key="5">
    <source>
        <dbReference type="SAM" id="Phobius"/>
    </source>
</evidence>
<gene>
    <name evidence="7" type="ORF">TKV_c10290</name>
</gene>
<dbReference type="eggNOG" id="COG0747">
    <property type="taxonomic scope" value="Bacteria"/>
</dbReference>
<sequence length="538" mass="60103">MAEEISRCAARIGKEESAVKKKRLWFKGLSYVVLALLLMGAITLAGCNQRNVPARGQAQELAIALGEKEVISLDPFDPHGSSSSWYIQPMLFETLVFDTLKSTEPMLAERWEVSSDGKKWTFYLRQGVKFHDGSFLTAEAVKFSIERSLANKVSGLGARKPPVPITRVEAADERTVVVHLDKPYGPFLSEIGSVRIVSPASYQGDKFIRPVGTGPWVVASFNPQEMVFTPFEDYWRGKPKLSKVAIKCIPDPQARVMALESGEVDVIGVDMQGVEPAAAKSLAASGKYQVISLHQAYLVALYFNPRAELLKDIRVRQAINYALNRGEMVAKLLEGYGVPAKGPVGFDTSIPWTNPRIEGYPYDPEKAKALLKDAGFEGDAPLKLAYEGYRAYHKTLAELIQAQLGAVGIKVELNSYESGAFTQMLQAGQYDLALIPPYGKREEDPYPYLGMFFFSQGRYKVMGSAEFDRLFMAQLFTADQKEREKLYWALQEEIMKNCPAAFLFHPDRITVLKKDIQGWESHYGFNSLTTLWKVSRGE</sequence>
<dbReference type="GO" id="GO:1904680">
    <property type="term" value="F:peptide transmembrane transporter activity"/>
    <property type="evidence" value="ECO:0007669"/>
    <property type="project" value="TreeGrafter"/>
</dbReference>
<dbReference type="KEGG" id="tki:TKV_c10290"/>
<keyword evidence="5" id="KW-0472">Membrane</keyword>
<dbReference type="InterPro" id="IPR030678">
    <property type="entry name" value="Peptide/Ni-bd"/>
</dbReference>
<feature type="domain" description="Solute-binding protein family 5" evidence="6">
    <location>
        <begin position="104"/>
        <end position="458"/>
    </location>
</feature>
<accession>A0A097AQW0</accession>
<dbReference type="InterPro" id="IPR000914">
    <property type="entry name" value="SBP_5_dom"/>
</dbReference>
<keyword evidence="5" id="KW-1133">Transmembrane helix</keyword>
<evidence type="ECO:0000313" key="8">
    <source>
        <dbReference type="Proteomes" id="UP000029669"/>
    </source>
</evidence>
<dbReference type="GO" id="GO:0042597">
    <property type="term" value="C:periplasmic space"/>
    <property type="evidence" value="ECO:0007669"/>
    <property type="project" value="UniProtKB-ARBA"/>
</dbReference>